<feature type="transmembrane region" description="Helical" evidence="1">
    <location>
        <begin position="67"/>
        <end position="91"/>
    </location>
</feature>
<gene>
    <name evidence="2" type="ORF">ARTSIC4J27_894</name>
</gene>
<feature type="transmembrane region" description="Helical" evidence="1">
    <location>
        <begin position="146"/>
        <end position="172"/>
    </location>
</feature>
<organism evidence="2 3">
    <name type="scientific">Pseudarthrobacter siccitolerans</name>
    <dbReference type="NCBI Taxonomy" id="861266"/>
    <lineage>
        <taxon>Bacteria</taxon>
        <taxon>Bacillati</taxon>
        <taxon>Actinomycetota</taxon>
        <taxon>Actinomycetes</taxon>
        <taxon>Micrococcales</taxon>
        <taxon>Micrococcaceae</taxon>
        <taxon>Pseudarthrobacter</taxon>
    </lineage>
</organism>
<dbReference type="Proteomes" id="UP000035722">
    <property type="component" value="Unassembled WGS sequence"/>
</dbReference>
<sequence>MSIKSVLLLSKMFWHFIVRRVLGRGLLRSRSVQVSALLLVVLAFAGFCFMSYVIIRQYLGGTGLLDPILQVANASVGFWVLIVYTLIRVLFLKADELLRLSFSLPVTNKERTLAFTLFESTIVLCLTVFIFGAFSLSTVILEGQRYIPMVLASIWFPAITTYLVLSLGYFLLERLLLAAGLARLRGLLVPMVLALGLALAFPYSTELSNRIVESYFYGQTFFAPPLVYAAVQDRYGLGAAAAVFAAASAVLLLLIVAAAPRSYVAVRRFFKVLPSSLAGTKFGAYLLVLVRSFETTVAVAFMVIYTVFAVLQNLVLPPFVLVLITFQGIYAYSNSEPLRRLSAYSGGPFRNYLCLVGSQAVLFLAIALPTVAAAQFQGIAFGTSLMIVGFCLGNILISTLIGIAFPPEKGNPFTVLMGVVLTLIVVMTVALGLNIFNLSMTLNALIFLLLNAVVVFYSILGMKRMEKINRNEMAA</sequence>
<keyword evidence="1" id="KW-0472">Membrane</keyword>
<proteinExistence type="predicted"/>
<dbReference type="AlphaFoldDB" id="A0A024GZ10"/>
<accession>A0A024GZ10</accession>
<dbReference type="STRING" id="861266.ARTSIC4J27_894"/>
<feature type="transmembrane region" description="Helical" evidence="1">
    <location>
        <begin position="352"/>
        <end position="373"/>
    </location>
</feature>
<name>A0A024GZ10_9MICC</name>
<keyword evidence="1" id="KW-0812">Transmembrane</keyword>
<feature type="transmembrane region" description="Helical" evidence="1">
    <location>
        <begin position="379"/>
        <end position="403"/>
    </location>
</feature>
<dbReference type="EMBL" id="CAQI01000030">
    <property type="protein sequence ID" value="CCQ44963.1"/>
    <property type="molecule type" value="Genomic_DNA"/>
</dbReference>
<feature type="transmembrane region" description="Helical" evidence="1">
    <location>
        <begin position="415"/>
        <end position="436"/>
    </location>
</feature>
<feature type="transmembrane region" description="Helical" evidence="1">
    <location>
        <begin position="282"/>
        <end position="308"/>
    </location>
</feature>
<feature type="transmembrane region" description="Helical" evidence="1">
    <location>
        <begin position="235"/>
        <end position="261"/>
    </location>
</feature>
<comment type="caution">
    <text evidence="2">The sequence shown here is derived from an EMBL/GenBank/DDBJ whole genome shotgun (WGS) entry which is preliminary data.</text>
</comment>
<feature type="transmembrane region" description="Helical" evidence="1">
    <location>
        <begin position="314"/>
        <end position="332"/>
    </location>
</feature>
<keyword evidence="1" id="KW-1133">Transmembrane helix</keyword>
<feature type="transmembrane region" description="Helical" evidence="1">
    <location>
        <begin position="112"/>
        <end position="134"/>
    </location>
</feature>
<dbReference type="OrthoDB" id="4017294at2"/>
<evidence type="ECO:0000256" key="1">
    <source>
        <dbReference type="SAM" id="Phobius"/>
    </source>
</evidence>
<feature type="transmembrane region" description="Helical" evidence="1">
    <location>
        <begin position="184"/>
        <end position="203"/>
    </location>
</feature>
<feature type="transmembrane region" description="Helical" evidence="1">
    <location>
        <begin position="442"/>
        <end position="460"/>
    </location>
</feature>
<reference evidence="3" key="1">
    <citation type="journal article" date="2014" name="Genome Announc.">
        <title>Genome Sequence of Arthrobacter siccitolerans 4J27, a Xeroprotectant-Producing Desiccation-Tolerant Microorganism.</title>
        <authorList>
            <person name="Manzanera M."/>
            <person name="Santa-Cruz-Calvo L."/>
            <person name="Vilchez J.I."/>
            <person name="Garcia-Fontana C."/>
            <person name="Silva-Castro G.A."/>
            <person name="Calvo C."/>
            <person name="Gonzalez-Lopez J."/>
        </authorList>
    </citation>
    <scope>NUCLEOTIDE SEQUENCE [LARGE SCALE GENOMIC DNA]</scope>
    <source>
        <strain evidence="3">4J27</strain>
    </source>
</reference>
<dbReference type="RefSeq" id="WP_050053996.1">
    <property type="nucleotide sequence ID" value="NZ_CAQI01000030.1"/>
</dbReference>
<keyword evidence="3" id="KW-1185">Reference proteome</keyword>
<feature type="transmembrane region" description="Helical" evidence="1">
    <location>
        <begin position="34"/>
        <end position="55"/>
    </location>
</feature>
<evidence type="ECO:0000313" key="3">
    <source>
        <dbReference type="Proteomes" id="UP000035722"/>
    </source>
</evidence>
<evidence type="ECO:0000313" key="2">
    <source>
        <dbReference type="EMBL" id="CCQ44963.1"/>
    </source>
</evidence>
<protein>
    <submittedName>
        <fullName evidence="2">Putative membrane protein</fullName>
    </submittedName>
</protein>